<dbReference type="PANTHER" id="PTHR35478">
    <property type="entry name" value="ZINC FINGER FYVE DOMAIN PROTEIN"/>
    <property type="match status" value="1"/>
</dbReference>
<comment type="caution">
    <text evidence="1">The sequence shown here is derived from an EMBL/GenBank/DDBJ whole genome shotgun (WGS) entry which is preliminary data.</text>
</comment>
<protein>
    <submittedName>
        <fullName evidence="1">Uncharacterized protein</fullName>
    </submittedName>
</protein>
<gene>
    <name evidence="1" type="ORF">Tci_020996</name>
</gene>
<reference evidence="1" key="1">
    <citation type="journal article" date="2019" name="Sci. Rep.">
        <title>Draft genome of Tanacetum cinerariifolium, the natural source of mosquito coil.</title>
        <authorList>
            <person name="Yamashiro T."/>
            <person name="Shiraishi A."/>
            <person name="Satake H."/>
            <person name="Nakayama K."/>
        </authorList>
    </citation>
    <scope>NUCLEOTIDE SEQUENCE</scope>
</reference>
<sequence>MMDGQERLPSVSTAEQWMLTGDKNKDEAVRSSHRYESAPAIIIFKGVYFYVCGNYSLCSDESSSAKGALDLCTFVQGLLYAKGLLRKLGISGYSERSKDVEDTSSDAGSSSVGSHLTDELSEILSQADTWLRRTQLFQSLLGYGIAASVDDIADKESSARLRDRLILGEWYSMAVYTCKKCKHFAQARVKFKQALQLYTDDPAPVIQDITNTIEGSPPADDSYVRSMYKHLAKSAPAILDDSLSANSS</sequence>
<dbReference type="AlphaFoldDB" id="A0A6L2KHT5"/>
<accession>A0A6L2KHT5</accession>
<evidence type="ECO:0000313" key="1">
    <source>
        <dbReference type="EMBL" id="GEU49018.1"/>
    </source>
</evidence>
<proteinExistence type="predicted"/>
<dbReference type="PANTHER" id="PTHR35478:SF1">
    <property type="entry name" value="ZINC FINGER FYVE DOMAIN-CONTAINING PROTEIN 26"/>
    <property type="match status" value="1"/>
</dbReference>
<organism evidence="1">
    <name type="scientific">Tanacetum cinerariifolium</name>
    <name type="common">Dalmatian daisy</name>
    <name type="synonym">Chrysanthemum cinerariifolium</name>
    <dbReference type="NCBI Taxonomy" id="118510"/>
    <lineage>
        <taxon>Eukaryota</taxon>
        <taxon>Viridiplantae</taxon>
        <taxon>Streptophyta</taxon>
        <taxon>Embryophyta</taxon>
        <taxon>Tracheophyta</taxon>
        <taxon>Spermatophyta</taxon>
        <taxon>Magnoliopsida</taxon>
        <taxon>eudicotyledons</taxon>
        <taxon>Gunneridae</taxon>
        <taxon>Pentapetalae</taxon>
        <taxon>asterids</taxon>
        <taxon>campanulids</taxon>
        <taxon>Asterales</taxon>
        <taxon>Asteraceae</taxon>
        <taxon>Asteroideae</taxon>
        <taxon>Anthemideae</taxon>
        <taxon>Anthemidinae</taxon>
        <taxon>Tanacetum</taxon>
    </lineage>
</organism>
<dbReference type="EMBL" id="BKCJ010002505">
    <property type="protein sequence ID" value="GEU49018.1"/>
    <property type="molecule type" value="Genomic_DNA"/>
</dbReference>
<name>A0A6L2KHT5_TANCI</name>